<dbReference type="PANTHER" id="PTHR19211">
    <property type="entry name" value="ATP-BINDING TRANSPORT PROTEIN-RELATED"/>
    <property type="match status" value="1"/>
</dbReference>
<dbReference type="Gene3D" id="3.40.50.300">
    <property type="entry name" value="P-loop containing nucleotide triphosphate hydrolases"/>
    <property type="match status" value="2"/>
</dbReference>
<dbReference type="STRING" id="31958.SD37_32850"/>
<dbReference type="Pfam" id="PF00005">
    <property type="entry name" value="ABC_tran"/>
    <property type="match status" value="2"/>
</dbReference>
<dbReference type="CDD" id="cd03221">
    <property type="entry name" value="ABCF_EF-3"/>
    <property type="match status" value="1"/>
</dbReference>
<dbReference type="RefSeq" id="WP_044856171.1">
    <property type="nucleotide sequence ID" value="NZ_CP016174.1"/>
</dbReference>
<dbReference type="InterPro" id="IPR003593">
    <property type="entry name" value="AAA+_ATPase"/>
</dbReference>
<dbReference type="eggNOG" id="COG0488">
    <property type="taxonomic scope" value="Bacteria"/>
</dbReference>
<dbReference type="SMART" id="SM00382">
    <property type="entry name" value="AAA"/>
    <property type="match status" value="2"/>
</dbReference>
<accession>A0A193C5S5</accession>
<dbReference type="InterPro" id="IPR050611">
    <property type="entry name" value="ABCF"/>
</dbReference>
<dbReference type="InterPro" id="IPR003439">
    <property type="entry name" value="ABC_transporter-like_ATP-bd"/>
</dbReference>
<dbReference type="PROSITE" id="PS00211">
    <property type="entry name" value="ABC_TRANSPORTER_1"/>
    <property type="match status" value="1"/>
</dbReference>
<keyword evidence="2" id="KW-0547">Nucleotide-binding</keyword>
<evidence type="ECO:0000313" key="6">
    <source>
        <dbReference type="EMBL" id="ANN19931.1"/>
    </source>
</evidence>
<keyword evidence="4" id="KW-0175">Coiled coil</keyword>
<dbReference type="PROSITE" id="PS50893">
    <property type="entry name" value="ABC_TRANSPORTER_2"/>
    <property type="match status" value="2"/>
</dbReference>
<dbReference type="SUPFAM" id="SSF52540">
    <property type="entry name" value="P-loop containing nucleoside triphosphate hydrolases"/>
    <property type="match status" value="2"/>
</dbReference>
<dbReference type="GO" id="GO:0005524">
    <property type="term" value="F:ATP binding"/>
    <property type="evidence" value="ECO:0007669"/>
    <property type="project" value="UniProtKB-KW"/>
</dbReference>
<name>A0A193C5S5_AMYOR</name>
<evidence type="ECO:0000313" key="7">
    <source>
        <dbReference type="Proteomes" id="UP000093695"/>
    </source>
</evidence>
<evidence type="ECO:0000256" key="1">
    <source>
        <dbReference type="ARBA" id="ARBA00022737"/>
    </source>
</evidence>
<dbReference type="Proteomes" id="UP000093695">
    <property type="component" value="Chromosome"/>
</dbReference>
<sequence length="528" mass="57795">MSSSLTLSDVTFTWPDGAPVFKDLSLTIGTGRTGLVGTNGSGKSTLLRLLAGGLRPASGSITTPGEIGYLPQNLVLDTERRVDDVLGVTAIRAAIKAVESGDTAEEHLTTIGDNWDVEERSRAVLDRLGLDAVRLDQRAGELSGGEITLLGLAALLLRRPAVLLLDEPTNNLDLRARELVHREVEGWGGILVVVSHDRELLQLVDRITEVREGEVTTYGGNLADYEHAVEVAQEAARRHVRAAESDVKRQKRELVEAGIKLARRARYGQKMWDTKREPKGRMRKRQEDAQIAAGKYRNLHTDRLETAVEALKAAEGLVREDAEIRVELPETTVPRGTDVLRIDAVPRFGPAVDLHVMGPERIALVGPNGSGKTTLLRTITGELPPKSGDVGLFVPARLLPQRLDILDDTLSIVDNVRLVAPSLTDNEIRARLARFLFRGTAAERTVASLSGGERFRAALATLLLTEPTPRLLLLDEPTNNLDLASVRRLTEALLAYRGALIVASHDRPFLADIGITRRVPLVRRRNPR</sequence>
<organism evidence="6 7">
    <name type="scientific">Amycolatopsis orientalis</name>
    <name type="common">Nocardia orientalis</name>
    <dbReference type="NCBI Taxonomy" id="31958"/>
    <lineage>
        <taxon>Bacteria</taxon>
        <taxon>Bacillati</taxon>
        <taxon>Actinomycetota</taxon>
        <taxon>Actinomycetes</taxon>
        <taxon>Pseudonocardiales</taxon>
        <taxon>Pseudonocardiaceae</taxon>
        <taxon>Amycolatopsis</taxon>
    </lineage>
</organism>
<evidence type="ECO:0000256" key="4">
    <source>
        <dbReference type="SAM" id="Coils"/>
    </source>
</evidence>
<dbReference type="PANTHER" id="PTHR19211:SF6">
    <property type="entry name" value="BLL7188 PROTEIN"/>
    <property type="match status" value="1"/>
</dbReference>
<dbReference type="InterPro" id="IPR017871">
    <property type="entry name" value="ABC_transporter-like_CS"/>
</dbReference>
<reference evidence="6 7" key="1">
    <citation type="journal article" date="2015" name="Genome Announc.">
        <title>Draft Genome Sequence of Norvancomycin-Producing Strain Amycolatopsis orientalis CPCC200066.</title>
        <authorList>
            <person name="Lei X."/>
            <person name="Yuan F."/>
            <person name="Shi Y."/>
            <person name="Li X."/>
            <person name="Wang L."/>
            <person name="Hong B."/>
        </authorList>
    </citation>
    <scope>NUCLEOTIDE SEQUENCE [LARGE SCALE GENOMIC DNA]</scope>
    <source>
        <strain evidence="6 7">B-37</strain>
    </source>
</reference>
<feature type="domain" description="ABC transporter" evidence="5">
    <location>
        <begin position="5"/>
        <end position="237"/>
    </location>
</feature>
<keyword evidence="1" id="KW-0677">Repeat</keyword>
<dbReference type="KEGG" id="aori:SD37_32850"/>
<dbReference type="FunFam" id="3.40.50.300:FF:001320">
    <property type="entry name" value="Heme ABC transporter ATP-binding protein"/>
    <property type="match status" value="1"/>
</dbReference>
<evidence type="ECO:0000256" key="3">
    <source>
        <dbReference type="ARBA" id="ARBA00022840"/>
    </source>
</evidence>
<gene>
    <name evidence="6" type="ORF">SD37_32850</name>
</gene>
<proteinExistence type="predicted"/>
<protein>
    <submittedName>
        <fullName evidence="6">ABC transporter</fullName>
    </submittedName>
</protein>
<keyword evidence="7" id="KW-1185">Reference proteome</keyword>
<dbReference type="GO" id="GO:0016887">
    <property type="term" value="F:ATP hydrolysis activity"/>
    <property type="evidence" value="ECO:0007669"/>
    <property type="project" value="InterPro"/>
</dbReference>
<evidence type="ECO:0000259" key="5">
    <source>
        <dbReference type="PROSITE" id="PS50893"/>
    </source>
</evidence>
<feature type="coiled-coil region" evidence="4">
    <location>
        <begin position="233"/>
        <end position="260"/>
    </location>
</feature>
<feature type="domain" description="ABC transporter" evidence="5">
    <location>
        <begin position="334"/>
        <end position="522"/>
    </location>
</feature>
<keyword evidence="3" id="KW-0067">ATP-binding</keyword>
<dbReference type="AlphaFoldDB" id="A0A193C5S5"/>
<evidence type="ECO:0000256" key="2">
    <source>
        <dbReference type="ARBA" id="ARBA00022741"/>
    </source>
</evidence>
<dbReference type="InterPro" id="IPR027417">
    <property type="entry name" value="P-loop_NTPase"/>
</dbReference>
<dbReference type="EMBL" id="CP016174">
    <property type="protein sequence ID" value="ANN19931.1"/>
    <property type="molecule type" value="Genomic_DNA"/>
</dbReference>